<keyword evidence="7" id="KW-1185">Reference proteome</keyword>
<dbReference type="InterPro" id="IPR036271">
    <property type="entry name" value="Tet_transcr_reg_TetR-rel_C_sf"/>
</dbReference>
<feature type="DNA-binding region" description="H-T-H motif" evidence="4">
    <location>
        <begin position="44"/>
        <end position="63"/>
    </location>
</feature>
<protein>
    <submittedName>
        <fullName evidence="6">AcrR family transcriptional regulator</fullName>
    </submittedName>
</protein>
<feature type="domain" description="HTH tetR-type" evidence="5">
    <location>
        <begin position="21"/>
        <end position="81"/>
    </location>
</feature>
<evidence type="ECO:0000256" key="2">
    <source>
        <dbReference type="ARBA" id="ARBA00023125"/>
    </source>
</evidence>
<dbReference type="Proteomes" id="UP000523079">
    <property type="component" value="Unassembled WGS sequence"/>
</dbReference>
<dbReference type="InterPro" id="IPR001647">
    <property type="entry name" value="HTH_TetR"/>
</dbReference>
<evidence type="ECO:0000259" key="5">
    <source>
        <dbReference type="PROSITE" id="PS50977"/>
    </source>
</evidence>
<keyword evidence="2 4" id="KW-0238">DNA-binding</keyword>
<keyword evidence="3" id="KW-0804">Transcription</keyword>
<dbReference type="InterPro" id="IPR009057">
    <property type="entry name" value="Homeodomain-like_sf"/>
</dbReference>
<dbReference type="PANTHER" id="PTHR30055:SF220">
    <property type="entry name" value="TETR-FAMILY REGULATORY PROTEIN"/>
    <property type="match status" value="1"/>
</dbReference>
<reference evidence="6 7" key="1">
    <citation type="submission" date="2020-07" db="EMBL/GenBank/DDBJ databases">
        <title>Sequencing the genomes of 1000 actinobacteria strains.</title>
        <authorList>
            <person name="Klenk H.-P."/>
        </authorList>
    </citation>
    <scope>NUCLEOTIDE SEQUENCE [LARGE SCALE GENOMIC DNA]</scope>
    <source>
        <strain evidence="6 7">DSM 100723</strain>
    </source>
</reference>
<evidence type="ECO:0000256" key="4">
    <source>
        <dbReference type="PROSITE-ProRule" id="PRU00335"/>
    </source>
</evidence>
<dbReference type="RefSeq" id="WP_220483755.1">
    <property type="nucleotide sequence ID" value="NZ_JACGWT010000003.1"/>
</dbReference>
<evidence type="ECO:0000313" key="7">
    <source>
        <dbReference type="Proteomes" id="UP000523079"/>
    </source>
</evidence>
<sequence length="226" mass="23606">MHPTGQAVAGPAEPSRPYHHGRLREALIEAGLELTRTGGPAALGLREVTRRVGVSPNAAYRHFADRGALLAAVAGRVQQAMADRMTATDHADAGARRRDPAVRAVARLRAVGLGYIGFALDHPGWFDLAFAGPVLEAARTARPEEVAPPYAALVAALDALVTAGALEPEHRPGAEWPCWSAVHGFAVLAVHGPLAGRPAVECDLLAARTVDAVIAGLPLRTTSTRG</sequence>
<dbReference type="EMBL" id="JACGWT010000003">
    <property type="protein sequence ID" value="MBA8794471.1"/>
    <property type="molecule type" value="Genomic_DNA"/>
</dbReference>
<accession>A0A7W3ISK1</accession>
<dbReference type="InterPro" id="IPR050109">
    <property type="entry name" value="HTH-type_TetR-like_transc_reg"/>
</dbReference>
<evidence type="ECO:0000256" key="1">
    <source>
        <dbReference type="ARBA" id="ARBA00023015"/>
    </source>
</evidence>
<dbReference type="GO" id="GO:0000976">
    <property type="term" value="F:transcription cis-regulatory region binding"/>
    <property type="evidence" value="ECO:0007669"/>
    <property type="project" value="TreeGrafter"/>
</dbReference>
<proteinExistence type="predicted"/>
<dbReference type="PROSITE" id="PS50977">
    <property type="entry name" value="HTH_TETR_2"/>
    <property type="match status" value="1"/>
</dbReference>
<evidence type="ECO:0000313" key="6">
    <source>
        <dbReference type="EMBL" id="MBA8794471.1"/>
    </source>
</evidence>
<gene>
    <name evidence="6" type="ORF">FHX74_002090</name>
</gene>
<keyword evidence="1" id="KW-0805">Transcription regulation</keyword>
<dbReference type="SUPFAM" id="SSF48498">
    <property type="entry name" value="Tetracyclin repressor-like, C-terminal domain"/>
    <property type="match status" value="1"/>
</dbReference>
<dbReference type="Gene3D" id="1.10.357.10">
    <property type="entry name" value="Tetracycline Repressor, domain 2"/>
    <property type="match status" value="1"/>
</dbReference>
<evidence type="ECO:0000256" key="3">
    <source>
        <dbReference type="ARBA" id="ARBA00023163"/>
    </source>
</evidence>
<dbReference type="GO" id="GO:0003700">
    <property type="term" value="F:DNA-binding transcription factor activity"/>
    <property type="evidence" value="ECO:0007669"/>
    <property type="project" value="TreeGrafter"/>
</dbReference>
<dbReference type="PANTHER" id="PTHR30055">
    <property type="entry name" value="HTH-TYPE TRANSCRIPTIONAL REGULATOR RUTR"/>
    <property type="match status" value="1"/>
</dbReference>
<dbReference type="Pfam" id="PF00440">
    <property type="entry name" value="TetR_N"/>
    <property type="match status" value="1"/>
</dbReference>
<organism evidence="6 7">
    <name type="scientific">Microlunatus kandeliicorticis</name>
    <dbReference type="NCBI Taxonomy" id="1759536"/>
    <lineage>
        <taxon>Bacteria</taxon>
        <taxon>Bacillati</taxon>
        <taxon>Actinomycetota</taxon>
        <taxon>Actinomycetes</taxon>
        <taxon>Propionibacteriales</taxon>
        <taxon>Propionibacteriaceae</taxon>
        <taxon>Microlunatus</taxon>
    </lineage>
</organism>
<dbReference type="Pfam" id="PF13305">
    <property type="entry name" value="TetR_C_33"/>
    <property type="match status" value="1"/>
</dbReference>
<dbReference type="AlphaFoldDB" id="A0A7W3ISK1"/>
<comment type="caution">
    <text evidence="6">The sequence shown here is derived from an EMBL/GenBank/DDBJ whole genome shotgun (WGS) entry which is preliminary data.</text>
</comment>
<dbReference type="InterPro" id="IPR025996">
    <property type="entry name" value="MT1864/Rv1816-like_C"/>
</dbReference>
<dbReference type="SUPFAM" id="SSF46689">
    <property type="entry name" value="Homeodomain-like"/>
    <property type="match status" value="1"/>
</dbReference>
<name>A0A7W3ISK1_9ACTN</name>